<dbReference type="VEuPathDB" id="FungiDB:LCOR_09090.1"/>
<organism evidence="2 3">
    <name type="scientific">Lichtheimia corymbifera JMRC:FSU:9682</name>
    <dbReference type="NCBI Taxonomy" id="1263082"/>
    <lineage>
        <taxon>Eukaryota</taxon>
        <taxon>Fungi</taxon>
        <taxon>Fungi incertae sedis</taxon>
        <taxon>Mucoromycota</taxon>
        <taxon>Mucoromycotina</taxon>
        <taxon>Mucoromycetes</taxon>
        <taxon>Mucorales</taxon>
        <taxon>Lichtheimiaceae</taxon>
        <taxon>Lichtheimia</taxon>
    </lineage>
</organism>
<sequence>MVAAITRMTSRPGRSSSTMSWGEGTKTSNLERQANQEREVHQIDLWKYKSISTVMTIAATSHIVFSLMLADELGNTYAIKTDILGNHSV</sequence>
<dbReference type="Proteomes" id="UP000027586">
    <property type="component" value="Unassembled WGS sequence"/>
</dbReference>
<proteinExistence type="predicted"/>
<evidence type="ECO:0000313" key="3">
    <source>
        <dbReference type="Proteomes" id="UP000027586"/>
    </source>
</evidence>
<gene>
    <name evidence="2" type="ORF">LCOR_09090.1</name>
</gene>
<evidence type="ECO:0000256" key="1">
    <source>
        <dbReference type="SAM" id="MobiDB-lite"/>
    </source>
</evidence>
<feature type="region of interest" description="Disordered" evidence="1">
    <location>
        <begin position="1"/>
        <end position="36"/>
    </location>
</feature>
<name>A0A068S748_9FUNG</name>
<keyword evidence="3" id="KW-1185">Reference proteome</keyword>
<protein>
    <submittedName>
        <fullName evidence="2">Uncharacterized protein</fullName>
    </submittedName>
</protein>
<feature type="compositionally biased region" description="Polar residues" evidence="1">
    <location>
        <begin position="7"/>
        <end position="33"/>
    </location>
</feature>
<evidence type="ECO:0000313" key="2">
    <source>
        <dbReference type="EMBL" id="CDH58218.1"/>
    </source>
</evidence>
<dbReference type="AlphaFoldDB" id="A0A068S748"/>
<dbReference type="EMBL" id="CBTN010000054">
    <property type="protein sequence ID" value="CDH58218.1"/>
    <property type="molecule type" value="Genomic_DNA"/>
</dbReference>
<comment type="caution">
    <text evidence="2">The sequence shown here is derived from an EMBL/GenBank/DDBJ whole genome shotgun (WGS) entry which is preliminary data.</text>
</comment>
<reference evidence="2" key="1">
    <citation type="submission" date="2013-08" db="EMBL/GenBank/DDBJ databases">
        <title>Gene expansion shapes genome architecture in the human pathogen Lichtheimia corymbifera: an evolutionary genomics analysis in the ancient terrestrial Mucorales (Mucoromycotina).</title>
        <authorList>
            <person name="Schwartze V.U."/>
            <person name="Winter S."/>
            <person name="Shelest E."/>
            <person name="Marcet-Houben M."/>
            <person name="Horn F."/>
            <person name="Wehner S."/>
            <person name="Hoffmann K."/>
            <person name="Riege K."/>
            <person name="Sammeth M."/>
            <person name="Nowrousian M."/>
            <person name="Valiante V."/>
            <person name="Linde J."/>
            <person name="Jacobsen I.D."/>
            <person name="Marz M."/>
            <person name="Brakhage A.A."/>
            <person name="Gabaldon T."/>
            <person name="Bocker S."/>
            <person name="Voigt K."/>
        </authorList>
    </citation>
    <scope>NUCLEOTIDE SEQUENCE [LARGE SCALE GENOMIC DNA]</scope>
    <source>
        <strain evidence="2">FSU 9682</strain>
    </source>
</reference>
<accession>A0A068S748</accession>